<sequence length="66" mass="7812">CPTYFGEAVEWIGFAIAAWYSPPAILFALTTPSNLFPRARKTHHWYLQKFKEDYPHERKAVIPFVW</sequence>
<evidence type="ECO:0000256" key="3">
    <source>
        <dbReference type="ARBA" id="ARBA00007742"/>
    </source>
</evidence>
<evidence type="ECO:0000256" key="2">
    <source>
        <dbReference type="ARBA" id="ARBA00004524"/>
    </source>
</evidence>
<dbReference type="PANTHER" id="PTHR10556">
    <property type="entry name" value="3-OXO-5-ALPHA-STEROID 4-DEHYDROGENASE"/>
    <property type="match status" value="1"/>
</dbReference>
<evidence type="ECO:0000256" key="8">
    <source>
        <dbReference type="ARBA" id="ARBA00022857"/>
    </source>
</evidence>
<keyword evidence="4 13" id="KW-0812">Transmembrane</keyword>
<evidence type="ECO:0000313" key="16">
    <source>
        <dbReference type="Proteomes" id="UP000789739"/>
    </source>
</evidence>
<keyword evidence="8" id="KW-0521">NADP</keyword>
<dbReference type="GO" id="GO:0006694">
    <property type="term" value="P:steroid biosynthetic process"/>
    <property type="evidence" value="ECO:0007669"/>
    <property type="project" value="TreeGrafter"/>
</dbReference>
<evidence type="ECO:0000256" key="5">
    <source>
        <dbReference type="ARBA" id="ARBA00022782"/>
    </source>
</evidence>
<accession>A0A9N9G6P9</accession>
<dbReference type="AlphaFoldDB" id="A0A9N9G6P9"/>
<keyword evidence="5" id="KW-0221">Differentiation</keyword>
<comment type="similarity">
    <text evidence="3">Belongs to the steroid 5-alpha reductase family.</text>
</comment>
<dbReference type="InterPro" id="IPR039357">
    <property type="entry name" value="SRD5A/TECR"/>
</dbReference>
<keyword evidence="10" id="KW-0560">Oxidoreductase</keyword>
<comment type="caution">
    <text evidence="15">The sequence shown here is derived from an EMBL/GenBank/DDBJ whole genome shotgun (WGS) entry which is preliminary data.</text>
</comment>
<protein>
    <submittedName>
        <fullName evidence="15">7454_t:CDS:1</fullName>
    </submittedName>
</protein>
<gene>
    <name evidence="15" type="ORF">PBRASI_LOCUS6834</name>
</gene>
<dbReference type="GO" id="GO:0005789">
    <property type="term" value="C:endoplasmic reticulum membrane"/>
    <property type="evidence" value="ECO:0007669"/>
    <property type="project" value="UniProtKB-SubCell"/>
</dbReference>
<evidence type="ECO:0000313" key="15">
    <source>
        <dbReference type="EMBL" id="CAG8585250.1"/>
    </source>
</evidence>
<keyword evidence="6" id="KW-0256">Endoplasmic reticulum</keyword>
<evidence type="ECO:0000256" key="11">
    <source>
        <dbReference type="ARBA" id="ARBA00023098"/>
    </source>
</evidence>
<evidence type="ECO:0000256" key="4">
    <source>
        <dbReference type="ARBA" id="ARBA00022692"/>
    </source>
</evidence>
<evidence type="ECO:0000256" key="13">
    <source>
        <dbReference type="SAM" id="Phobius"/>
    </source>
</evidence>
<dbReference type="PROSITE" id="PS50244">
    <property type="entry name" value="S5A_REDUCTASE"/>
    <property type="match status" value="1"/>
</dbReference>
<keyword evidence="9 13" id="KW-1133">Transmembrane helix</keyword>
<evidence type="ECO:0000256" key="6">
    <source>
        <dbReference type="ARBA" id="ARBA00022824"/>
    </source>
</evidence>
<evidence type="ECO:0000256" key="12">
    <source>
        <dbReference type="ARBA" id="ARBA00023136"/>
    </source>
</evidence>
<name>A0A9N9G6P9_9GLOM</name>
<organism evidence="15 16">
    <name type="scientific">Paraglomus brasilianum</name>
    <dbReference type="NCBI Taxonomy" id="144538"/>
    <lineage>
        <taxon>Eukaryota</taxon>
        <taxon>Fungi</taxon>
        <taxon>Fungi incertae sedis</taxon>
        <taxon>Mucoromycota</taxon>
        <taxon>Glomeromycotina</taxon>
        <taxon>Glomeromycetes</taxon>
        <taxon>Paraglomerales</taxon>
        <taxon>Paraglomeraceae</taxon>
        <taxon>Paraglomus</taxon>
    </lineage>
</organism>
<dbReference type="GO" id="GO:0030154">
    <property type="term" value="P:cell differentiation"/>
    <property type="evidence" value="ECO:0007669"/>
    <property type="project" value="UniProtKB-KW"/>
</dbReference>
<feature type="domain" description="3-oxo-5-alpha-steroid 4-dehydrogenase C-terminal" evidence="14">
    <location>
        <begin position="1"/>
        <end position="66"/>
    </location>
</feature>
<dbReference type="EMBL" id="CAJVPI010000961">
    <property type="protein sequence ID" value="CAG8585250.1"/>
    <property type="molecule type" value="Genomic_DNA"/>
</dbReference>
<keyword evidence="16" id="KW-1185">Reference proteome</keyword>
<dbReference type="OrthoDB" id="5788137at2759"/>
<keyword evidence="11" id="KW-0443">Lipid metabolism</keyword>
<proteinExistence type="inferred from homology"/>
<dbReference type="Proteomes" id="UP000789739">
    <property type="component" value="Unassembled WGS sequence"/>
</dbReference>
<dbReference type="GO" id="GO:0003865">
    <property type="term" value="F:3-oxo-5-alpha-steroid 4-dehydrogenase activity"/>
    <property type="evidence" value="ECO:0007669"/>
    <property type="project" value="TreeGrafter"/>
</dbReference>
<dbReference type="Pfam" id="PF02544">
    <property type="entry name" value="Steroid_dh"/>
    <property type="match status" value="1"/>
</dbReference>
<feature type="transmembrane region" description="Helical" evidence="13">
    <location>
        <begin position="12"/>
        <end position="31"/>
    </location>
</feature>
<keyword evidence="12 13" id="KW-0472">Membrane</keyword>
<evidence type="ECO:0000256" key="1">
    <source>
        <dbReference type="ARBA" id="ARBA00004477"/>
    </source>
</evidence>
<dbReference type="InterPro" id="IPR001104">
    <property type="entry name" value="3-oxo-5_a-steroid_4-DH_C"/>
</dbReference>
<evidence type="ECO:0000259" key="14">
    <source>
        <dbReference type="Pfam" id="PF02544"/>
    </source>
</evidence>
<evidence type="ECO:0000256" key="9">
    <source>
        <dbReference type="ARBA" id="ARBA00022989"/>
    </source>
</evidence>
<feature type="non-terminal residue" evidence="15">
    <location>
        <position position="1"/>
    </location>
</feature>
<evidence type="ECO:0000256" key="7">
    <source>
        <dbReference type="ARBA" id="ARBA00022848"/>
    </source>
</evidence>
<dbReference type="PANTHER" id="PTHR10556:SF57">
    <property type="entry name" value="3-OXO-5-ALPHA-STEROID 4-DEHYDROGENASE 1"/>
    <property type="match status" value="1"/>
</dbReference>
<evidence type="ECO:0000256" key="10">
    <source>
        <dbReference type="ARBA" id="ARBA00023002"/>
    </source>
</evidence>
<comment type="subcellular location">
    <subcellularLocation>
        <location evidence="1">Endoplasmic reticulum membrane</location>
        <topology evidence="1">Multi-pass membrane protein</topology>
    </subcellularLocation>
    <subcellularLocation>
        <location evidence="2">Microsome membrane</location>
    </subcellularLocation>
</comment>
<keyword evidence="7" id="KW-0492">Microsome</keyword>
<reference evidence="15" key="1">
    <citation type="submission" date="2021-06" db="EMBL/GenBank/DDBJ databases">
        <authorList>
            <person name="Kallberg Y."/>
            <person name="Tangrot J."/>
            <person name="Rosling A."/>
        </authorList>
    </citation>
    <scope>NUCLEOTIDE SEQUENCE</scope>
    <source>
        <strain evidence="15">BR232B</strain>
    </source>
</reference>